<evidence type="ECO:0000313" key="2">
    <source>
        <dbReference type="Proteomes" id="UP000307510"/>
    </source>
</evidence>
<sequence length="73" mass="8176">MACVVLDISLSADRLQALYRGHANRVQVTSRDGRRVNLPAHHLRPFVTHSGVHGSFELEFDDSGRLLALRRLA</sequence>
<reference evidence="2" key="2">
    <citation type="submission" date="2019-06" db="EMBL/GenBank/DDBJ databases">
        <title>AzeR, a transcriptional regulator that responds to azelaic acid in Pseudomonas nitroreducens.</title>
        <authorList>
            <person name="Bez C."/>
            <person name="Javvadi S.G."/>
            <person name="Bertani I."/>
            <person name="Devescovi G."/>
            <person name="Studholme D.J."/>
            <person name="Geller A."/>
            <person name="Levy A."/>
            <person name="Venturi V."/>
        </authorList>
    </citation>
    <scope>NUCLEOTIDE SEQUENCE [LARGE SCALE GENOMIC DNA]</scope>
    <source>
        <strain evidence="2">DSM 9128</strain>
    </source>
</reference>
<comment type="caution">
    <text evidence="1">The sequence shown here is derived from an EMBL/GenBank/DDBJ whole genome shotgun (WGS) entry which is preliminary data.</text>
</comment>
<reference evidence="1 2" key="1">
    <citation type="submission" date="2019-05" db="EMBL/GenBank/DDBJ databases">
        <authorList>
            <person name="Moore K."/>
            <person name="O'Neill P."/>
            <person name="Farbos A."/>
            <person name="Studholme D.J."/>
        </authorList>
    </citation>
    <scope>NUCLEOTIDE SEQUENCE [LARGE SCALE GENOMIC DNA]</scope>
    <source>
        <strain evidence="1 2">DSM 9128</strain>
    </source>
</reference>
<dbReference type="EMBL" id="VASG01000005">
    <property type="protein sequence ID" value="TLP72116.1"/>
    <property type="molecule type" value="Genomic_DNA"/>
</dbReference>
<accession>A0A5R9A2S7</accession>
<protein>
    <submittedName>
        <fullName evidence="1">DUF2835 family protein</fullName>
    </submittedName>
</protein>
<evidence type="ECO:0000313" key="1">
    <source>
        <dbReference type="EMBL" id="TLP72116.1"/>
    </source>
</evidence>
<dbReference type="Proteomes" id="UP000307510">
    <property type="component" value="Unassembled WGS sequence"/>
</dbReference>
<dbReference type="InterPro" id="IPR021363">
    <property type="entry name" value="DUF2835"/>
</dbReference>
<dbReference type="RefSeq" id="WP_045211782.1">
    <property type="nucleotide sequence ID" value="NZ_VASG01000005.1"/>
</dbReference>
<gene>
    <name evidence="1" type="ORF">FEA48_17590</name>
</gene>
<dbReference type="Pfam" id="PF11197">
    <property type="entry name" value="DUF2835"/>
    <property type="match status" value="1"/>
</dbReference>
<name>A0A5R9A2S7_PSENT</name>
<proteinExistence type="predicted"/>
<dbReference type="PROSITE" id="PS50096">
    <property type="entry name" value="IQ"/>
    <property type="match status" value="1"/>
</dbReference>
<dbReference type="AlphaFoldDB" id="A0A5R9A2S7"/>
<organism evidence="1 2">
    <name type="scientific">Pseudomonas nitroreducens</name>
    <dbReference type="NCBI Taxonomy" id="46680"/>
    <lineage>
        <taxon>Bacteria</taxon>
        <taxon>Pseudomonadati</taxon>
        <taxon>Pseudomonadota</taxon>
        <taxon>Gammaproteobacteria</taxon>
        <taxon>Pseudomonadales</taxon>
        <taxon>Pseudomonadaceae</taxon>
        <taxon>Pseudomonas</taxon>
    </lineage>
</organism>